<evidence type="ECO:0000313" key="2">
    <source>
        <dbReference type="EMBL" id="KAH0572124.1"/>
    </source>
</evidence>
<evidence type="ECO:0000313" key="1">
    <source>
        <dbReference type="EMBL" id="EST47798.1"/>
    </source>
</evidence>
<dbReference type="VEuPathDB" id="GiardiaDB:SS50377_26333"/>
<organism evidence="1">
    <name type="scientific">Spironucleus salmonicida</name>
    <dbReference type="NCBI Taxonomy" id="348837"/>
    <lineage>
        <taxon>Eukaryota</taxon>
        <taxon>Metamonada</taxon>
        <taxon>Diplomonadida</taxon>
        <taxon>Hexamitidae</taxon>
        <taxon>Hexamitinae</taxon>
        <taxon>Spironucleus</taxon>
    </lineage>
</organism>
<gene>
    <name evidence="1" type="ORF">SS50377_12199</name>
    <name evidence="2" type="ORF">SS50377_26333</name>
</gene>
<name>V6LU70_9EUKA</name>
<reference evidence="2" key="2">
    <citation type="submission" date="2020-12" db="EMBL/GenBank/DDBJ databases">
        <title>New Spironucleus salmonicida genome in near-complete chromosomes.</title>
        <authorList>
            <person name="Xu F."/>
            <person name="Kurt Z."/>
            <person name="Jimenez-Gonzalez A."/>
            <person name="Astvaldsson A."/>
            <person name="Andersson J.O."/>
            <person name="Svard S.G."/>
        </authorList>
    </citation>
    <scope>NUCLEOTIDE SEQUENCE</scope>
    <source>
        <strain evidence="2">ATCC 50377</strain>
    </source>
</reference>
<proteinExistence type="predicted"/>
<keyword evidence="3" id="KW-1185">Reference proteome</keyword>
<sequence>MINLHYKDQTLQFEKKTTIAALFKQLSLQIKLESQQIRVLANGKDIPYSRKRIGTSIPDNASLIVIPIIQFTPKSVKRAQKSLKKSHSVYFLNSATLQNFVSNNTDIAGLLRNIEQHLGYFNINYIVAEQFMQIYDIFLQRHENFQ</sequence>
<evidence type="ECO:0000313" key="3">
    <source>
        <dbReference type="Proteomes" id="UP000018208"/>
    </source>
</evidence>
<accession>V6LU70</accession>
<reference evidence="1 2" key="1">
    <citation type="journal article" date="2014" name="PLoS Genet.">
        <title>The Genome of Spironucleus salmonicida Highlights a Fish Pathogen Adapted to Fluctuating Environments.</title>
        <authorList>
            <person name="Xu F."/>
            <person name="Jerlstrom-Hultqvist J."/>
            <person name="Einarsson E."/>
            <person name="Astvaldsson A."/>
            <person name="Svard S.G."/>
            <person name="Andersson J.O."/>
        </authorList>
    </citation>
    <scope>NUCLEOTIDE SEQUENCE</scope>
    <source>
        <strain evidence="2">ATCC 50377</strain>
    </source>
</reference>
<dbReference type="EMBL" id="AUWU02000006">
    <property type="protein sequence ID" value="KAH0572124.1"/>
    <property type="molecule type" value="Genomic_DNA"/>
</dbReference>
<dbReference type="Proteomes" id="UP000018208">
    <property type="component" value="Unassembled WGS sequence"/>
</dbReference>
<dbReference type="AlphaFoldDB" id="V6LU70"/>
<dbReference type="EMBL" id="KI546035">
    <property type="protein sequence ID" value="EST47798.1"/>
    <property type="molecule type" value="Genomic_DNA"/>
</dbReference>
<protein>
    <submittedName>
        <fullName evidence="1">ThiF family protein</fullName>
    </submittedName>
</protein>